<evidence type="ECO:0000256" key="1">
    <source>
        <dbReference type="ARBA" id="ARBA00022490"/>
    </source>
</evidence>
<dbReference type="GO" id="GO:0008899">
    <property type="term" value="F:homoserine O-succinyltransferase activity"/>
    <property type="evidence" value="ECO:0007669"/>
    <property type="project" value="UniProtKB-EC"/>
</dbReference>
<sequence length="312" mass="35991">MPVIIPNDLPARDTLARENIFFMDESQAFRQDIRPLEIAIVNLMPTKIATETQLIRLLGNTPLQVRIKLITTETYKSKNTPEEHLLSFYSGFSDIKDLKFDGMIITGAPVEKLEFSEVDYWEELVQIMDYSRTHVTSTLHICWGAQAGLYHHYGVPKYLLREKIFGVFPQRVLVKGNNLLKGFDDVFYVPHSRYTEVRRKDIDQIPELVVLADSDQSGVCIAASRNGRQIFLTGHGEYDPLTLSTEYNRDLDQGLPICIPQNYYCGDDPAQEPIVTWRGHANLLYYNWLNYSVYQATPYNLNEITGWQEEAW</sequence>
<protein>
    <recommendedName>
        <fullName evidence="7">Homoserine O-acetyltransferase</fullName>
        <shortName evidence="7">HAT</shortName>
        <ecNumber evidence="7">2.3.1.31</ecNumber>
    </recommendedName>
    <alternativeName>
        <fullName evidence="7">Homoserine transacetylase</fullName>
        <shortName evidence="7">HTA</shortName>
    </alternativeName>
</protein>
<dbReference type="InterPro" id="IPR029062">
    <property type="entry name" value="Class_I_gatase-like"/>
</dbReference>
<dbReference type="InterPro" id="IPR033752">
    <property type="entry name" value="MetA_family"/>
</dbReference>
<evidence type="ECO:0000256" key="5">
    <source>
        <dbReference type="ARBA" id="ARBA00023315"/>
    </source>
</evidence>
<comment type="catalytic activity">
    <reaction evidence="6 7">
        <text>L-homoserine + acetyl-CoA = O-acetyl-L-homoserine + CoA</text>
        <dbReference type="Rhea" id="RHEA:13701"/>
        <dbReference type="ChEBI" id="CHEBI:57287"/>
        <dbReference type="ChEBI" id="CHEBI:57288"/>
        <dbReference type="ChEBI" id="CHEBI:57476"/>
        <dbReference type="ChEBI" id="CHEBI:57716"/>
        <dbReference type="EC" id="2.3.1.31"/>
    </reaction>
</comment>
<keyword evidence="1 7" id="KW-0963">Cytoplasm</keyword>
<gene>
    <name evidence="8" type="primary">metA</name>
    <name evidence="7" type="synonym">metAA</name>
    <name evidence="8" type="ORF">NVS47_04745</name>
</gene>
<feature type="site" description="Important for substrate specificity" evidence="7">
    <location>
        <position position="192"/>
    </location>
</feature>
<keyword evidence="9" id="KW-1185">Reference proteome</keyword>
<evidence type="ECO:0000256" key="4">
    <source>
        <dbReference type="ARBA" id="ARBA00023167"/>
    </source>
</evidence>
<evidence type="ECO:0000256" key="6">
    <source>
        <dbReference type="ARBA" id="ARBA00049043"/>
    </source>
</evidence>
<feature type="binding site" evidence="7">
    <location>
        <position position="163"/>
    </location>
    <ligand>
        <name>substrate</name>
    </ligand>
</feature>
<evidence type="ECO:0000256" key="7">
    <source>
        <dbReference type="HAMAP-Rule" id="MF_00295"/>
    </source>
</evidence>
<comment type="caution">
    <text evidence="7">Lacks conserved residue(s) required for the propagation of feature annotation.</text>
</comment>
<dbReference type="PIRSF" id="PIRSF000450">
    <property type="entry name" value="H_ser_succinyltr"/>
    <property type="match status" value="1"/>
</dbReference>
<comment type="function">
    <text evidence="7">Transfers an acetyl group from acetyl-CoA to L-homoserine, forming acetyl-L-homoserine.</text>
</comment>
<keyword evidence="4 7" id="KW-0486">Methionine biosynthesis</keyword>
<dbReference type="Gene3D" id="3.40.50.880">
    <property type="match status" value="1"/>
</dbReference>
<comment type="pathway">
    <text evidence="7">Amino-acid biosynthesis; L-methionine biosynthesis via de novo pathway; O-acetyl-L-homoserine from L-homoserine: step 1/1.</text>
</comment>
<keyword evidence="5 7" id="KW-0012">Acyltransferase</keyword>
<evidence type="ECO:0000313" key="9">
    <source>
        <dbReference type="Proteomes" id="UP001524944"/>
    </source>
</evidence>
<feature type="binding site" evidence="7">
    <location>
        <position position="192"/>
    </location>
    <ligand>
        <name>substrate</name>
    </ligand>
</feature>
<evidence type="ECO:0000313" key="8">
    <source>
        <dbReference type="EMBL" id="MCR6544830.1"/>
    </source>
</evidence>
<keyword evidence="2 7" id="KW-0028">Amino-acid biosynthesis</keyword>
<organism evidence="8 9">
    <name type="scientific">Dehalobacterium formicoaceticum</name>
    <dbReference type="NCBI Taxonomy" id="51515"/>
    <lineage>
        <taxon>Bacteria</taxon>
        <taxon>Bacillati</taxon>
        <taxon>Bacillota</taxon>
        <taxon>Clostridia</taxon>
        <taxon>Eubacteriales</taxon>
        <taxon>Peptococcaceae</taxon>
        <taxon>Dehalobacterium</taxon>
    </lineage>
</organism>
<comment type="subcellular location">
    <subcellularLocation>
        <location evidence="7">Cytoplasm</location>
    </subcellularLocation>
</comment>
<comment type="similarity">
    <text evidence="7">Belongs to the MetA family.</text>
</comment>
<proteinExistence type="inferred from homology"/>
<dbReference type="Proteomes" id="UP001524944">
    <property type="component" value="Unassembled WGS sequence"/>
</dbReference>
<dbReference type="RefSeq" id="WP_257912427.1">
    <property type="nucleotide sequence ID" value="NZ_JANPWE010000002.1"/>
</dbReference>
<dbReference type="NCBIfam" id="TIGR01001">
    <property type="entry name" value="metA"/>
    <property type="match status" value="1"/>
</dbReference>
<dbReference type="CDD" id="cd03131">
    <property type="entry name" value="GATase1_HTS"/>
    <property type="match status" value="1"/>
</dbReference>
<feature type="site" description="Important for acyl-CoA specificity" evidence="7">
    <location>
        <position position="111"/>
    </location>
</feature>
<feature type="active site" description="Proton acceptor" evidence="7">
    <location>
        <position position="235"/>
    </location>
</feature>
<accession>A0ABT1Y1V2</accession>
<dbReference type="EC" id="2.3.1.31" evidence="7"/>
<reference evidence="8 9" key="1">
    <citation type="submission" date="2022-08" db="EMBL/GenBank/DDBJ databases">
        <title>Proteogenomics of the novel Dehalobacterium formicoaceticum strain EZ94 highlights a key role of methyltransferases during anaerobic dichloromethane degradation.</title>
        <authorList>
            <person name="Wasmund K."/>
        </authorList>
    </citation>
    <scope>NUCLEOTIDE SEQUENCE [LARGE SCALE GENOMIC DNA]</scope>
    <source>
        <strain evidence="8 9">EZ94</strain>
    </source>
</reference>
<comment type="caution">
    <text evidence="8">The sequence shown here is derived from an EMBL/GenBank/DDBJ whole genome shotgun (WGS) entry which is preliminary data.</text>
</comment>
<keyword evidence="3 7" id="KW-0808">Transferase</keyword>
<dbReference type="InterPro" id="IPR005697">
    <property type="entry name" value="HST_MetA"/>
</dbReference>
<dbReference type="Pfam" id="PF04204">
    <property type="entry name" value="HTS"/>
    <property type="match status" value="1"/>
</dbReference>
<feature type="active site" evidence="7">
    <location>
        <position position="237"/>
    </location>
</feature>
<dbReference type="EMBL" id="JANPWE010000002">
    <property type="protein sequence ID" value="MCR6544830.1"/>
    <property type="molecule type" value="Genomic_DNA"/>
</dbReference>
<dbReference type="PANTHER" id="PTHR20919">
    <property type="entry name" value="HOMOSERINE O-SUCCINYLTRANSFERASE"/>
    <property type="match status" value="1"/>
</dbReference>
<name>A0ABT1Y1V2_9FIRM</name>
<feature type="active site" description="Acyl-thioester intermediate" evidence="7">
    <location>
        <position position="142"/>
    </location>
</feature>
<dbReference type="SUPFAM" id="SSF52317">
    <property type="entry name" value="Class I glutamine amidotransferase-like"/>
    <property type="match status" value="1"/>
</dbReference>
<evidence type="ECO:0000256" key="3">
    <source>
        <dbReference type="ARBA" id="ARBA00022679"/>
    </source>
</evidence>
<dbReference type="HAMAP" id="MF_00295">
    <property type="entry name" value="MetA_acyltransf"/>
    <property type="match status" value="1"/>
</dbReference>
<evidence type="ECO:0000256" key="2">
    <source>
        <dbReference type="ARBA" id="ARBA00022605"/>
    </source>
</evidence>
<feature type="binding site" evidence="7">
    <location>
        <position position="249"/>
    </location>
    <ligand>
        <name>substrate</name>
    </ligand>
</feature>
<dbReference type="PANTHER" id="PTHR20919:SF0">
    <property type="entry name" value="HOMOSERINE O-SUCCINYLTRANSFERASE"/>
    <property type="match status" value="1"/>
</dbReference>